<dbReference type="PANTHER" id="PTHR25465:SF5">
    <property type="entry name" value="E3 UBIQUITIN_ISG15 LIGASE TRIM25-RELATED"/>
    <property type="match status" value="1"/>
</dbReference>
<name>A0A8C6SA86_9GOBI</name>
<dbReference type="PROSITE" id="PS00518">
    <property type="entry name" value="ZF_RING_1"/>
    <property type="match status" value="1"/>
</dbReference>
<evidence type="ECO:0000313" key="7">
    <source>
        <dbReference type="Ensembl" id="ENSNMLP00000002421.1"/>
    </source>
</evidence>
<dbReference type="SMART" id="SM00184">
    <property type="entry name" value="RING"/>
    <property type="match status" value="1"/>
</dbReference>
<proteinExistence type="predicted"/>
<dbReference type="PROSITE" id="PS50119">
    <property type="entry name" value="ZF_BBOX"/>
    <property type="match status" value="1"/>
</dbReference>
<keyword evidence="2 4" id="KW-0863">Zinc-finger</keyword>
<evidence type="ECO:0000256" key="2">
    <source>
        <dbReference type="ARBA" id="ARBA00022771"/>
    </source>
</evidence>
<dbReference type="InterPro" id="IPR000315">
    <property type="entry name" value="Znf_B-box"/>
</dbReference>
<dbReference type="Pfam" id="PF00643">
    <property type="entry name" value="zf-B_box"/>
    <property type="match status" value="1"/>
</dbReference>
<dbReference type="Proteomes" id="UP000694523">
    <property type="component" value="Unplaced"/>
</dbReference>
<protein>
    <submittedName>
        <fullName evidence="7">Uncharacterized protein</fullName>
    </submittedName>
</protein>
<dbReference type="CDD" id="cd19769">
    <property type="entry name" value="Bbox2_TRIM16-like"/>
    <property type="match status" value="1"/>
</dbReference>
<evidence type="ECO:0000256" key="1">
    <source>
        <dbReference type="ARBA" id="ARBA00022723"/>
    </source>
</evidence>
<feature type="domain" description="RING-type" evidence="5">
    <location>
        <begin position="13"/>
        <end position="54"/>
    </location>
</feature>
<evidence type="ECO:0000313" key="8">
    <source>
        <dbReference type="Proteomes" id="UP000694523"/>
    </source>
</evidence>
<dbReference type="InterPro" id="IPR001841">
    <property type="entry name" value="Znf_RING"/>
</dbReference>
<evidence type="ECO:0000259" key="5">
    <source>
        <dbReference type="PROSITE" id="PS50089"/>
    </source>
</evidence>
<keyword evidence="1" id="KW-0479">Metal-binding</keyword>
<dbReference type="PROSITE" id="PS50089">
    <property type="entry name" value="ZF_RING_2"/>
    <property type="match status" value="1"/>
</dbReference>
<evidence type="ECO:0000259" key="6">
    <source>
        <dbReference type="PROSITE" id="PS50119"/>
    </source>
</evidence>
<accession>A0A8C6SA86</accession>
<dbReference type="SUPFAM" id="SSF57850">
    <property type="entry name" value="RING/U-box"/>
    <property type="match status" value="1"/>
</dbReference>
<reference evidence="7" key="1">
    <citation type="submission" date="2025-08" db="UniProtKB">
        <authorList>
            <consortium name="Ensembl"/>
        </authorList>
    </citation>
    <scope>IDENTIFICATION</scope>
</reference>
<dbReference type="Pfam" id="PF15227">
    <property type="entry name" value="zf-C3HC4_4"/>
    <property type="match status" value="1"/>
</dbReference>
<feature type="domain" description="B box-type" evidence="6">
    <location>
        <begin position="141"/>
        <end position="181"/>
    </location>
</feature>
<dbReference type="InterPro" id="IPR013083">
    <property type="entry name" value="Znf_RING/FYVE/PHD"/>
</dbReference>
<dbReference type="Gene3D" id="3.30.40.10">
    <property type="entry name" value="Zinc/RING finger domain, C3HC4 (zinc finger)"/>
    <property type="match status" value="1"/>
</dbReference>
<organism evidence="7 8">
    <name type="scientific">Neogobius melanostomus</name>
    <name type="common">round goby</name>
    <dbReference type="NCBI Taxonomy" id="47308"/>
    <lineage>
        <taxon>Eukaryota</taxon>
        <taxon>Metazoa</taxon>
        <taxon>Chordata</taxon>
        <taxon>Craniata</taxon>
        <taxon>Vertebrata</taxon>
        <taxon>Euteleostomi</taxon>
        <taxon>Actinopterygii</taxon>
        <taxon>Neopterygii</taxon>
        <taxon>Teleostei</taxon>
        <taxon>Neoteleostei</taxon>
        <taxon>Acanthomorphata</taxon>
        <taxon>Gobiaria</taxon>
        <taxon>Gobiiformes</taxon>
        <taxon>Gobioidei</taxon>
        <taxon>Gobiidae</taxon>
        <taxon>Benthophilinae</taxon>
        <taxon>Neogobiini</taxon>
        <taxon>Neogobius</taxon>
    </lineage>
</organism>
<dbReference type="PANTHER" id="PTHR25465">
    <property type="entry name" value="B-BOX DOMAIN CONTAINING"/>
    <property type="match status" value="1"/>
</dbReference>
<keyword evidence="3" id="KW-0862">Zinc</keyword>
<evidence type="ECO:0000256" key="4">
    <source>
        <dbReference type="PROSITE-ProRule" id="PRU00024"/>
    </source>
</evidence>
<dbReference type="SUPFAM" id="SSF57845">
    <property type="entry name" value="B-box zinc-binding domain"/>
    <property type="match status" value="1"/>
</dbReference>
<dbReference type="InterPro" id="IPR051051">
    <property type="entry name" value="E3_ubiq-ligase_TRIM/RNF"/>
</dbReference>
<dbReference type="CDD" id="cd19802">
    <property type="entry name" value="Bbox1_TRIM8-like"/>
    <property type="match status" value="1"/>
</dbReference>
<dbReference type="InterPro" id="IPR017907">
    <property type="entry name" value="Znf_RING_CS"/>
</dbReference>
<sequence length="254" mass="29177">MAEKQLDSKALTCPICLDLLESPVTISCGHSFCMKCLKYYWGMQQLRYKCPQCRKRFNSRPALNKNIMLADLVEQLKKSEPSSECYAGPQDVSCEVCTGRKLKAVKSCLQCVVSFCESHLQPHRDVAMLKKHQLVAPSNKLQENICHEHNKLKEIFCKTDQLLICYLCCIDQHKSHDTVSSAAERAHRQEELETKTGLHKNSSKQRDVLFVMISGSQTFHIMFHLLKLDLNLTKLCLNLGLIEWLIKKKAKFIY</sequence>
<dbReference type="GO" id="GO:0008270">
    <property type="term" value="F:zinc ion binding"/>
    <property type="evidence" value="ECO:0007669"/>
    <property type="project" value="UniProtKB-KW"/>
</dbReference>
<dbReference type="Gene3D" id="4.10.830.40">
    <property type="match status" value="1"/>
</dbReference>
<dbReference type="Gene3D" id="3.30.160.60">
    <property type="entry name" value="Classic Zinc Finger"/>
    <property type="match status" value="1"/>
</dbReference>
<reference evidence="7" key="2">
    <citation type="submission" date="2025-09" db="UniProtKB">
        <authorList>
            <consortium name="Ensembl"/>
        </authorList>
    </citation>
    <scope>IDENTIFICATION</scope>
</reference>
<evidence type="ECO:0000256" key="3">
    <source>
        <dbReference type="ARBA" id="ARBA00022833"/>
    </source>
</evidence>
<dbReference type="Ensembl" id="ENSNMLT00000002778.1">
    <property type="protein sequence ID" value="ENSNMLP00000002421.1"/>
    <property type="gene ID" value="ENSNMLG00000001782.1"/>
</dbReference>
<dbReference type="AlphaFoldDB" id="A0A8C6SA86"/>
<keyword evidence="8" id="KW-1185">Reference proteome</keyword>